<organism evidence="2 3">
    <name type="scientific">Candidatus Pseudobacter hemicellulosilyticus</name>
    <dbReference type="NCBI Taxonomy" id="3121375"/>
    <lineage>
        <taxon>Bacteria</taxon>
        <taxon>Pseudomonadati</taxon>
        <taxon>Bacteroidota</taxon>
        <taxon>Chitinophagia</taxon>
        <taxon>Chitinophagales</taxon>
        <taxon>Chitinophagaceae</taxon>
        <taxon>Pseudobacter</taxon>
    </lineage>
</organism>
<feature type="coiled-coil region" evidence="1">
    <location>
        <begin position="55"/>
        <end position="99"/>
    </location>
</feature>
<gene>
    <name evidence="2" type="ORF">P0Y53_01415</name>
</gene>
<dbReference type="EMBL" id="CP119311">
    <property type="protein sequence ID" value="WEK36146.1"/>
    <property type="molecule type" value="Genomic_DNA"/>
</dbReference>
<dbReference type="AlphaFoldDB" id="A0AAJ5WQ69"/>
<sequence length="120" mass="14264">MKYEKNNAFADWLYNRYVEGMQNGEYHRAPLYTLVLRQYISALNRTRHTIQKRHAESLLQRITDANAENAAHRLKKTAAEALKEKLDRLHRDERILRMAQIPEEDVQAMLTIKMNKYAIH</sequence>
<reference evidence="2" key="1">
    <citation type="submission" date="2023-03" db="EMBL/GenBank/DDBJ databases">
        <title>Andean soil-derived lignocellulolytic bacterial consortium as a source of novel taxa and putative plastic-active enzymes.</title>
        <authorList>
            <person name="Diaz-Garcia L."/>
            <person name="Chuvochina M."/>
            <person name="Feuerriegel G."/>
            <person name="Bunk B."/>
            <person name="Sproer C."/>
            <person name="Streit W.R."/>
            <person name="Rodriguez L.M."/>
            <person name="Overmann J."/>
            <person name="Jimenez D.J."/>
        </authorList>
    </citation>
    <scope>NUCLEOTIDE SEQUENCE</scope>
    <source>
        <strain evidence="2">MAG 7</strain>
    </source>
</reference>
<evidence type="ECO:0000313" key="3">
    <source>
        <dbReference type="Proteomes" id="UP001220610"/>
    </source>
</evidence>
<dbReference type="Proteomes" id="UP001220610">
    <property type="component" value="Chromosome"/>
</dbReference>
<proteinExistence type="predicted"/>
<protein>
    <submittedName>
        <fullName evidence="2">Uncharacterized protein</fullName>
    </submittedName>
</protein>
<accession>A0AAJ5WQ69</accession>
<keyword evidence="1" id="KW-0175">Coiled coil</keyword>
<evidence type="ECO:0000256" key="1">
    <source>
        <dbReference type="SAM" id="Coils"/>
    </source>
</evidence>
<evidence type="ECO:0000313" key="2">
    <source>
        <dbReference type="EMBL" id="WEK36146.1"/>
    </source>
</evidence>
<name>A0AAJ5WQ69_9BACT</name>